<evidence type="ECO:0000256" key="9">
    <source>
        <dbReference type="ARBA" id="ARBA00022759"/>
    </source>
</evidence>
<reference evidence="19" key="1">
    <citation type="submission" date="2014-12" db="EMBL/GenBank/DDBJ databases">
        <authorList>
            <person name="Jaenicke S."/>
        </authorList>
    </citation>
    <scope>NUCLEOTIDE SEQUENCE [LARGE SCALE GENOMIC DNA]</scope>
    <source>
        <strain evidence="19">CBS1600</strain>
    </source>
</reference>
<sequence length="407" mass="45627">MVSFSPNTYLRSLFQDPLALLTSALATSSVATRGNVPSCPIDTPWSCSNDTVVGDLCCFEYPGGVVLQTQFWDYNPAIGPDDKWTAHGLWPDNCDGSFEQFCDPSLEVHDIASIIEEHDPALLKEMYGLWKDFRGDDANLWKHEWNKHGTCYTTLKPTCYGGSIEKNKNVFDYFNITMNLYRQLPTYDWLADAGIVPSETKTYSKEEILSVLKERSGAEPYIRCDYKNAFQEVWYFHHLKGSLLGENFTPIDTLTNSRCGATGIRYMPKGSSITTSLSPTRTYPQPQPTGDKNAGFLVLSGQPGCLIKSGKWYVSGTCATYRLTQLTTGSYTLKNNAGLCTLKDNTFHCGADVKSPFEFDYDEESKVLSANGVDTFSADKVPTRFEQVDISKGPGNVEFQLRWKPRW</sequence>
<dbReference type="AlphaFoldDB" id="A0A0H5C627"/>
<reference evidence="20 22" key="3">
    <citation type="journal article" date="2016" name="Proc. Natl. Acad. Sci. U.S.A.">
        <title>Comparative genomics of biotechnologically important yeasts.</title>
        <authorList>
            <person name="Riley R."/>
            <person name="Haridas S."/>
            <person name="Wolfe K.H."/>
            <person name="Lopes M.R."/>
            <person name="Hittinger C.T."/>
            <person name="Goeker M."/>
            <person name="Salamov A.A."/>
            <person name="Wisecaver J.H."/>
            <person name="Long T.M."/>
            <person name="Calvey C.H."/>
            <person name="Aerts A.L."/>
            <person name="Barry K.W."/>
            <person name="Choi C."/>
            <person name="Clum A."/>
            <person name="Coughlan A.Y."/>
            <person name="Deshpande S."/>
            <person name="Douglass A.P."/>
            <person name="Hanson S.J."/>
            <person name="Klenk H.-P."/>
            <person name="LaButti K.M."/>
            <person name="Lapidus A."/>
            <person name="Lindquist E.A."/>
            <person name="Lipzen A.M."/>
            <person name="Meier-Kolthoff J.P."/>
            <person name="Ohm R.A."/>
            <person name="Otillar R.P."/>
            <person name="Pangilinan J.L."/>
            <person name="Peng Y."/>
            <person name="Rokas A."/>
            <person name="Rosa C.A."/>
            <person name="Scheuner C."/>
            <person name="Sibirny A.A."/>
            <person name="Slot J.C."/>
            <person name="Stielow J.B."/>
            <person name="Sun H."/>
            <person name="Kurtzman C.P."/>
            <person name="Blackwell M."/>
            <person name="Grigoriev I.V."/>
            <person name="Jeffries T.W."/>
        </authorList>
    </citation>
    <scope>NUCLEOTIDE SEQUENCE [LARGE SCALE GENOMIC DNA]</scope>
    <source>
        <strain evidence="22">ATCC 18201 / CBS 1600 / BCRC 20928 / JCM 3617 / NBRC 0987 / NRRL Y-1542</strain>
        <strain evidence="20">NRRL Y-1542</strain>
    </source>
</reference>
<evidence type="ECO:0000256" key="8">
    <source>
        <dbReference type="ARBA" id="ARBA00022729"/>
    </source>
</evidence>
<keyword evidence="9" id="KW-0255">Endonuclease</keyword>
<evidence type="ECO:0000256" key="6">
    <source>
        <dbReference type="ARBA" id="ARBA00022554"/>
    </source>
</evidence>
<keyword evidence="12" id="KW-0325">Glycoprotein</keyword>
<evidence type="ECO:0000256" key="5">
    <source>
        <dbReference type="ARBA" id="ARBA00022490"/>
    </source>
</evidence>
<dbReference type="GeneID" id="30987021"/>
<evidence type="ECO:0000313" key="22">
    <source>
        <dbReference type="Proteomes" id="UP000094389"/>
    </source>
</evidence>
<dbReference type="Pfam" id="PF25488">
    <property type="entry name" value="RNaseT2L_C"/>
    <property type="match status" value="1"/>
</dbReference>
<evidence type="ECO:0000256" key="4">
    <source>
        <dbReference type="ARBA" id="ARBA00012571"/>
    </source>
</evidence>
<dbReference type="PANTHER" id="PTHR11240">
    <property type="entry name" value="RIBONUCLEASE T2"/>
    <property type="match status" value="1"/>
</dbReference>
<proteinExistence type="inferred from homology"/>
<dbReference type="OMA" id="LWKHEWN"/>
<dbReference type="OrthoDB" id="435754at2759"/>
<dbReference type="PANTHER" id="PTHR11240:SF22">
    <property type="entry name" value="RIBONUCLEASE T2"/>
    <property type="match status" value="1"/>
</dbReference>
<dbReference type="InterPro" id="IPR033697">
    <property type="entry name" value="Ribonuclease_T2_eukaryotic"/>
</dbReference>
<reference evidence="21" key="2">
    <citation type="journal article" date="2015" name="J. Biotechnol.">
        <title>The structure of the Cyberlindnera jadinii genome and its relation to Candida utilis analyzed by the occurrence of single nucleotide polymorphisms.</title>
        <authorList>
            <person name="Rupp O."/>
            <person name="Brinkrolf K."/>
            <person name="Buerth C."/>
            <person name="Kunigo M."/>
            <person name="Schneider J."/>
            <person name="Jaenicke S."/>
            <person name="Goesmann A."/>
            <person name="Puehler A."/>
            <person name="Jaeger K.-E."/>
            <person name="Ernst J.F."/>
        </authorList>
    </citation>
    <scope>NUCLEOTIDE SEQUENCE [LARGE SCALE GENOMIC DNA]</scope>
    <source>
        <strain evidence="21">ATCC 18201 / CBS 1600 / BCRC 20928 / JCM 3617 / NBRC 0987 / NRRL Y-1542</strain>
    </source>
</reference>
<feature type="active site" evidence="16">
    <location>
        <position position="144"/>
    </location>
</feature>
<evidence type="ECO:0000256" key="16">
    <source>
        <dbReference type="PIRSR" id="PIRSR633697-1"/>
    </source>
</evidence>
<evidence type="ECO:0000256" key="3">
    <source>
        <dbReference type="ARBA" id="ARBA00007469"/>
    </source>
</evidence>
<dbReference type="GO" id="GO:0005576">
    <property type="term" value="C:extracellular region"/>
    <property type="evidence" value="ECO:0007669"/>
    <property type="project" value="TreeGrafter"/>
</dbReference>
<dbReference type="EC" id="4.6.1.19" evidence="4"/>
<comment type="function">
    <text evidence="14">Rnase which modulates cell survival under stress conditions. Released from the vacuole to the cytoplasm during stress to promote tRNA and rRNA cleavage and to activate separately a downstream pathway that promotes cell death. Involved in cell size, vacuolar morphology and growth at high temperatures and high salt concentration.</text>
</comment>
<evidence type="ECO:0000256" key="7">
    <source>
        <dbReference type="ARBA" id="ARBA00022722"/>
    </source>
</evidence>
<evidence type="ECO:0000259" key="18">
    <source>
        <dbReference type="Pfam" id="PF25488"/>
    </source>
</evidence>
<evidence type="ECO:0000256" key="2">
    <source>
        <dbReference type="ARBA" id="ARBA00004496"/>
    </source>
</evidence>
<evidence type="ECO:0000256" key="14">
    <source>
        <dbReference type="ARBA" id="ARBA00025494"/>
    </source>
</evidence>
<dbReference type="GO" id="GO:0006401">
    <property type="term" value="P:RNA catabolic process"/>
    <property type="evidence" value="ECO:0007669"/>
    <property type="project" value="TreeGrafter"/>
</dbReference>
<dbReference type="Gene3D" id="3.90.730.10">
    <property type="entry name" value="Ribonuclease T2-like"/>
    <property type="match status" value="1"/>
</dbReference>
<evidence type="ECO:0000256" key="10">
    <source>
        <dbReference type="ARBA" id="ARBA00022801"/>
    </source>
</evidence>
<comment type="subcellular location">
    <subcellularLocation>
        <location evidence="2">Cytoplasm</location>
    </subcellularLocation>
    <subcellularLocation>
        <location evidence="1">Vacuole lumen</location>
    </subcellularLocation>
</comment>
<dbReference type="EMBL" id="CDQK01000004">
    <property type="protein sequence ID" value="CEP23272.1"/>
    <property type="molecule type" value="Genomic_DNA"/>
</dbReference>
<name>A0A0H5C627_CYBJN</name>
<evidence type="ECO:0000256" key="15">
    <source>
        <dbReference type="ARBA" id="ARBA00071169"/>
    </source>
</evidence>
<comment type="similarity">
    <text evidence="3 17">Belongs to the RNase T2 family.</text>
</comment>
<dbReference type="InterPro" id="IPR036430">
    <property type="entry name" value="RNase_T2-like_sf"/>
</dbReference>
<feature type="active site" evidence="16">
    <location>
        <position position="148"/>
    </location>
</feature>
<evidence type="ECO:0000313" key="21">
    <source>
        <dbReference type="Proteomes" id="UP000038830"/>
    </source>
</evidence>
<dbReference type="Pfam" id="PF00445">
    <property type="entry name" value="Ribonuclease_T2"/>
    <property type="match status" value="1"/>
</dbReference>
<keyword evidence="7" id="KW-0540">Nuclease</keyword>
<keyword evidence="11" id="KW-1015">Disulfide bond</keyword>
<dbReference type="PROSITE" id="PS00531">
    <property type="entry name" value="RNASE_T2_2"/>
    <property type="match status" value="1"/>
</dbReference>
<keyword evidence="10" id="KW-0378">Hydrolase</keyword>
<dbReference type="RefSeq" id="XP_020071225.1">
    <property type="nucleotide sequence ID" value="XM_020212625.1"/>
</dbReference>
<protein>
    <recommendedName>
        <fullName evidence="15">Ribonuclease T2-like</fullName>
        <ecNumber evidence="4">4.6.1.19</ecNumber>
    </recommendedName>
</protein>
<evidence type="ECO:0000313" key="19">
    <source>
        <dbReference type="EMBL" id="CEP23272.1"/>
    </source>
</evidence>
<dbReference type="Proteomes" id="UP000094389">
    <property type="component" value="Unassembled WGS sequence"/>
</dbReference>
<dbReference type="GO" id="GO:0005775">
    <property type="term" value="C:vacuolar lumen"/>
    <property type="evidence" value="ECO:0007669"/>
    <property type="project" value="UniProtKB-SubCell"/>
</dbReference>
<evidence type="ECO:0000256" key="11">
    <source>
        <dbReference type="ARBA" id="ARBA00023157"/>
    </source>
</evidence>
<dbReference type="GO" id="GO:0033897">
    <property type="term" value="F:ribonuclease T2 activity"/>
    <property type="evidence" value="ECO:0007669"/>
    <property type="project" value="UniProtKB-EC"/>
</dbReference>
<evidence type="ECO:0000256" key="12">
    <source>
        <dbReference type="ARBA" id="ARBA00023180"/>
    </source>
</evidence>
<dbReference type="SUPFAM" id="SSF55895">
    <property type="entry name" value="Ribonuclease Rh-like"/>
    <property type="match status" value="1"/>
</dbReference>
<evidence type="ECO:0000256" key="17">
    <source>
        <dbReference type="RuleBase" id="RU004328"/>
    </source>
</evidence>
<organism evidence="19 21">
    <name type="scientific">Cyberlindnera jadinii (strain ATCC 18201 / CBS 1600 / BCRC 20928 / JCM 3617 / NBRC 0987 / NRRL Y-1542)</name>
    <name type="common">Torula yeast</name>
    <name type="synonym">Candida utilis</name>
    <dbReference type="NCBI Taxonomy" id="983966"/>
    <lineage>
        <taxon>Eukaryota</taxon>
        <taxon>Fungi</taxon>
        <taxon>Dikarya</taxon>
        <taxon>Ascomycota</taxon>
        <taxon>Saccharomycotina</taxon>
        <taxon>Saccharomycetes</taxon>
        <taxon>Phaffomycetales</taxon>
        <taxon>Phaffomycetaceae</taxon>
        <taxon>Cyberlindnera</taxon>
    </lineage>
</organism>
<dbReference type="GO" id="GO:0016787">
    <property type="term" value="F:hydrolase activity"/>
    <property type="evidence" value="ECO:0007669"/>
    <property type="project" value="UniProtKB-KW"/>
</dbReference>
<dbReference type="EMBL" id="KV453928">
    <property type="protein sequence ID" value="ODV74186.1"/>
    <property type="molecule type" value="Genomic_DNA"/>
</dbReference>
<evidence type="ECO:0000256" key="13">
    <source>
        <dbReference type="ARBA" id="ARBA00023239"/>
    </source>
</evidence>
<accession>A0A1E4S3T2</accession>
<keyword evidence="5" id="KW-0963">Cytoplasm</keyword>
<evidence type="ECO:0000313" key="20">
    <source>
        <dbReference type="EMBL" id="ODV74186.1"/>
    </source>
</evidence>
<keyword evidence="13" id="KW-0456">Lyase</keyword>
<evidence type="ECO:0000256" key="1">
    <source>
        <dbReference type="ARBA" id="ARBA00004410"/>
    </source>
</evidence>
<keyword evidence="6" id="KW-0926">Vacuole</keyword>
<dbReference type="Proteomes" id="UP000038830">
    <property type="component" value="Unassembled WGS sequence"/>
</dbReference>
<dbReference type="GO" id="GO:0003723">
    <property type="term" value="F:RNA binding"/>
    <property type="evidence" value="ECO:0007669"/>
    <property type="project" value="InterPro"/>
</dbReference>
<dbReference type="InterPro" id="IPR001568">
    <property type="entry name" value="RNase_T2-like"/>
</dbReference>
<gene>
    <name evidence="19" type="ORF">BN1211_3815</name>
    <name evidence="20" type="ORF">CYBJADRAFT_126042</name>
</gene>
<accession>A0A0H5C627</accession>
<dbReference type="FunFam" id="3.90.730.10:FF:000004">
    <property type="entry name" value="Ribonuclease T2-like"/>
    <property type="match status" value="1"/>
</dbReference>
<keyword evidence="8" id="KW-0732">Signal</keyword>
<dbReference type="InterPro" id="IPR057328">
    <property type="entry name" value="RNaseT2L_C"/>
</dbReference>
<dbReference type="InterPro" id="IPR033130">
    <property type="entry name" value="RNase_T2_His_AS_2"/>
</dbReference>
<feature type="active site" evidence="16">
    <location>
        <position position="87"/>
    </location>
</feature>
<keyword evidence="22" id="KW-1185">Reference proteome</keyword>
<dbReference type="CDD" id="cd01061">
    <property type="entry name" value="RNase_T2_euk"/>
    <property type="match status" value="1"/>
</dbReference>
<feature type="domain" description="RNase T2-like C-terminal" evidence="18">
    <location>
        <begin position="300"/>
        <end position="404"/>
    </location>
</feature>